<feature type="signal peptide" evidence="2">
    <location>
        <begin position="1"/>
        <end position="27"/>
    </location>
</feature>
<feature type="chain" id="PRO_5044560366" evidence="2">
    <location>
        <begin position="28"/>
        <end position="144"/>
    </location>
</feature>
<protein>
    <submittedName>
        <fullName evidence="5">Histidine-rich glycoprotein</fullName>
    </submittedName>
</protein>
<accession>A0A1I8MGW9</accession>
<dbReference type="Proteomes" id="UP001652621">
    <property type="component" value="Unplaced"/>
</dbReference>
<keyword evidence="2" id="KW-0732">Signal</keyword>
<evidence type="ECO:0000313" key="3">
    <source>
        <dbReference type="EnsemblMetazoa" id="MDOA004769-PA"/>
    </source>
</evidence>
<feature type="compositionally biased region" description="Basic and acidic residues" evidence="1">
    <location>
        <begin position="95"/>
        <end position="107"/>
    </location>
</feature>
<dbReference type="KEGG" id="mde:101894412"/>
<evidence type="ECO:0000313" key="5">
    <source>
        <dbReference type="RefSeq" id="XP_005176658.1"/>
    </source>
</evidence>
<dbReference type="RefSeq" id="XP_005176658.1">
    <property type="nucleotide sequence ID" value="XM_005176601.3"/>
</dbReference>
<name>A0A1I8MGW9_MUSDO</name>
<keyword evidence="4" id="KW-1185">Reference proteome</keyword>
<feature type="region of interest" description="Disordered" evidence="1">
    <location>
        <begin position="84"/>
        <end position="144"/>
    </location>
</feature>
<evidence type="ECO:0000256" key="1">
    <source>
        <dbReference type="SAM" id="MobiDB-lite"/>
    </source>
</evidence>
<feature type="compositionally biased region" description="Acidic residues" evidence="1">
    <location>
        <begin position="135"/>
        <end position="144"/>
    </location>
</feature>
<dbReference type="EnsemblMetazoa" id="MDOA004769-RA">
    <property type="protein sequence ID" value="MDOA004769-PA"/>
    <property type="gene ID" value="MDOA004769"/>
</dbReference>
<evidence type="ECO:0000256" key="2">
    <source>
        <dbReference type="SAM" id="SignalP"/>
    </source>
</evidence>
<proteinExistence type="predicted"/>
<dbReference type="eggNOG" id="ENOG502T8GQ">
    <property type="taxonomic scope" value="Eukaryota"/>
</dbReference>
<sequence length="144" mass="17209">MNSRQLCLHLFLIFGLALVLYTDSAAAGSHAKKKKITIHVPVHKKIEKHTHTIVKHIHHHHKPIVLKEEKKIIEEHHPIIKKEHVSHEHHHHHEAKHDHQHDHKHAEFAANEYDDEEEHVHHHHSYEHKSTHNEEVDDDFMERH</sequence>
<reference evidence="3" key="1">
    <citation type="submission" date="2020-05" db="UniProtKB">
        <authorList>
            <consortium name="EnsemblMetazoa"/>
        </authorList>
    </citation>
    <scope>IDENTIFICATION</scope>
    <source>
        <strain evidence="3">Aabys</strain>
    </source>
</reference>
<evidence type="ECO:0000313" key="4">
    <source>
        <dbReference type="Proteomes" id="UP001652621"/>
    </source>
</evidence>
<dbReference type="GeneID" id="101894412"/>
<dbReference type="AlphaFoldDB" id="A0A1I8MGW9"/>
<dbReference type="VEuPathDB" id="VectorBase:MDOMA2_001880"/>
<reference evidence="5" key="2">
    <citation type="submission" date="2025-04" db="UniProtKB">
        <authorList>
            <consortium name="RefSeq"/>
        </authorList>
    </citation>
    <scope>IDENTIFICATION</scope>
    <source>
        <strain evidence="5">Aabys</strain>
    </source>
</reference>
<organism evidence="3">
    <name type="scientific">Musca domestica</name>
    <name type="common">House fly</name>
    <dbReference type="NCBI Taxonomy" id="7370"/>
    <lineage>
        <taxon>Eukaryota</taxon>
        <taxon>Metazoa</taxon>
        <taxon>Ecdysozoa</taxon>
        <taxon>Arthropoda</taxon>
        <taxon>Hexapoda</taxon>
        <taxon>Insecta</taxon>
        <taxon>Pterygota</taxon>
        <taxon>Neoptera</taxon>
        <taxon>Endopterygota</taxon>
        <taxon>Diptera</taxon>
        <taxon>Brachycera</taxon>
        <taxon>Muscomorpha</taxon>
        <taxon>Muscoidea</taxon>
        <taxon>Muscidae</taxon>
        <taxon>Musca</taxon>
    </lineage>
</organism>
<dbReference type="VEuPathDB" id="VectorBase:MDOA004769"/>
<gene>
    <name evidence="3" type="primary">101894412</name>
    <name evidence="5" type="synonym">LOC101894412</name>
</gene>